<protein>
    <submittedName>
        <fullName evidence="2">Putative ovule protein</fullName>
    </submittedName>
</protein>
<evidence type="ECO:0000313" key="2">
    <source>
        <dbReference type="EMBL" id="JAP12359.1"/>
    </source>
</evidence>
<name>A0A0V0GX55_SOLCH</name>
<dbReference type="EMBL" id="GEDG01029731">
    <property type="protein sequence ID" value="JAP12359.1"/>
    <property type="molecule type" value="Transcribed_RNA"/>
</dbReference>
<feature type="region of interest" description="Disordered" evidence="1">
    <location>
        <begin position="1"/>
        <end position="22"/>
    </location>
</feature>
<proteinExistence type="predicted"/>
<accession>A0A0V0GX55</accession>
<feature type="compositionally biased region" description="Polar residues" evidence="1">
    <location>
        <begin position="88"/>
        <end position="130"/>
    </location>
</feature>
<feature type="non-terminal residue" evidence="2">
    <location>
        <position position="1"/>
    </location>
</feature>
<reference evidence="2" key="1">
    <citation type="submission" date="2015-12" db="EMBL/GenBank/DDBJ databases">
        <title>Gene expression during late stages of embryo sac development: a critical building block for successful pollen-pistil interactions.</title>
        <authorList>
            <person name="Liu Y."/>
            <person name="Joly V."/>
            <person name="Sabar M."/>
            <person name="Matton D.P."/>
        </authorList>
    </citation>
    <scope>NUCLEOTIDE SEQUENCE</scope>
</reference>
<feature type="compositionally biased region" description="Polar residues" evidence="1">
    <location>
        <begin position="1"/>
        <end position="20"/>
    </location>
</feature>
<evidence type="ECO:0000256" key="1">
    <source>
        <dbReference type="SAM" id="MobiDB-lite"/>
    </source>
</evidence>
<sequence>QKGNLSHNPEKSTSQKTSRQVIDERDIEVQSKEQDQRLGPALNDHLVTAGNKAIEVIDVEGSSQFSFGVKIADTNPNNEGQQRPGKEVNSNAIINTGHMQVQQASHTKSQDNSPNEEGTQSGKSTESNLVFNAVIRAGTGKGRH</sequence>
<feature type="region of interest" description="Disordered" evidence="1">
    <location>
        <begin position="73"/>
        <end position="144"/>
    </location>
</feature>
<dbReference type="AlphaFoldDB" id="A0A0V0GX55"/>
<organism evidence="2">
    <name type="scientific">Solanum chacoense</name>
    <name type="common">Chaco potato</name>
    <dbReference type="NCBI Taxonomy" id="4108"/>
    <lineage>
        <taxon>Eukaryota</taxon>
        <taxon>Viridiplantae</taxon>
        <taxon>Streptophyta</taxon>
        <taxon>Embryophyta</taxon>
        <taxon>Tracheophyta</taxon>
        <taxon>Spermatophyta</taxon>
        <taxon>Magnoliopsida</taxon>
        <taxon>eudicotyledons</taxon>
        <taxon>Gunneridae</taxon>
        <taxon>Pentapetalae</taxon>
        <taxon>asterids</taxon>
        <taxon>lamiids</taxon>
        <taxon>Solanales</taxon>
        <taxon>Solanaceae</taxon>
        <taxon>Solanoideae</taxon>
        <taxon>Solaneae</taxon>
        <taxon>Solanum</taxon>
    </lineage>
</organism>